<protein>
    <recommendedName>
        <fullName evidence="4">DUF4377 domain-containing protein</fullName>
    </recommendedName>
</protein>
<feature type="signal peptide" evidence="1">
    <location>
        <begin position="1"/>
        <end position="25"/>
    </location>
</feature>
<proteinExistence type="predicted"/>
<dbReference type="EMBL" id="WOWS01000004">
    <property type="protein sequence ID" value="MUU78971.1"/>
    <property type="molecule type" value="Genomic_DNA"/>
</dbReference>
<keyword evidence="3" id="KW-1185">Reference proteome</keyword>
<dbReference type="AlphaFoldDB" id="A0A6L6U9H4"/>
<evidence type="ECO:0000313" key="3">
    <source>
        <dbReference type="Proteomes" id="UP000478208"/>
    </source>
</evidence>
<feature type="chain" id="PRO_5026804346" description="DUF4377 domain-containing protein" evidence="1">
    <location>
        <begin position="26"/>
        <end position="145"/>
    </location>
</feature>
<organism evidence="2 3">
    <name type="scientific">Winogradskyella endarachnes</name>
    <dbReference type="NCBI Taxonomy" id="2681965"/>
    <lineage>
        <taxon>Bacteria</taxon>
        <taxon>Pseudomonadati</taxon>
        <taxon>Bacteroidota</taxon>
        <taxon>Flavobacteriia</taxon>
        <taxon>Flavobacteriales</taxon>
        <taxon>Flavobacteriaceae</taxon>
        <taxon>Winogradskyella</taxon>
    </lineage>
</organism>
<evidence type="ECO:0000256" key="1">
    <source>
        <dbReference type="SAM" id="SignalP"/>
    </source>
</evidence>
<evidence type="ECO:0008006" key="4">
    <source>
        <dbReference type="Google" id="ProtNLM"/>
    </source>
</evidence>
<name>A0A6L6U9H4_9FLAO</name>
<accession>A0A6L6U9H4</accession>
<comment type="caution">
    <text evidence="2">The sequence shown here is derived from an EMBL/GenBank/DDBJ whole genome shotgun (WGS) entry which is preliminary data.</text>
</comment>
<dbReference type="PROSITE" id="PS51257">
    <property type="entry name" value="PROKAR_LIPOPROTEIN"/>
    <property type="match status" value="1"/>
</dbReference>
<dbReference type="RefSeq" id="WP_157364053.1">
    <property type="nucleotide sequence ID" value="NZ_WOWS01000004.1"/>
</dbReference>
<evidence type="ECO:0000313" key="2">
    <source>
        <dbReference type="EMBL" id="MUU78971.1"/>
    </source>
</evidence>
<sequence>MKRITYNITFLVVLSLFFISCTLPDDDPVTCEEIFEELQQQKIAIEDYAATSICGEDYECQFIGFGSKPCGGPWEYLIYTTSIDTEQLIIMVNDYNELENNYNELCGGASDCSIPSQPIGFTCEDNQCIPIFLNFKNLVIYLFLY</sequence>
<dbReference type="Proteomes" id="UP000478208">
    <property type="component" value="Unassembled WGS sequence"/>
</dbReference>
<gene>
    <name evidence="2" type="ORF">GN138_10990</name>
</gene>
<reference evidence="2 3" key="1">
    <citation type="submission" date="2019-12" db="EMBL/GenBank/DDBJ databases">
        <authorList>
            <person name="Li J."/>
        </authorList>
    </citation>
    <scope>NUCLEOTIDE SEQUENCE [LARGE SCALE GENOMIC DNA]</scope>
    <source>
        <strain evidence="2 3">HL2-2</strain>
    </source>
</reference>
<keyword evidence="1" id="KW-0732">Signal</keyword>